<organism evidence="7 8">
    <name type="scientific">Coccomyxa subellipsoidea</name>
    <dbReference type="NCBI Taxonomy" id="248742"/>
    <lineage>
        <taxon>Eukaryota</taxon>
        <taxon>Viridiplantae</taxon>
        <taxon>Chlorophyta</taxon>
        <taxon>core chlorophytes</taxon>
        <taxon>Trebouxiophyceae</taxon>
        <taxon>Trebouxiophyceae incertae sedis</taxon>
        <taxon>Coccomyxaceae</taxon>
        <taxon>Coccomyxa</taxon>
    </lineage>
</organism>
<keyword evidence="8" id="KW-1185">Reference proteome</keyword>
<feature type="region of interest" description="Disordered" evidence="5">
    <location>
        <begin position="913"/>
        <end position="962"/>
    </location>
</feature>
<keyword evidence="4" id="KW-0159">Chromosome partition</keyword>
<protein>
    <recommendedName>
        <fullName evidence="2">separase</fullName>
        <ecNumber evidence="2">3.4.22.49</ecNumber>
    </recommendedName>
</protein>
<evidence type="ECO:0000313" key="7">
    <source>
        <dbReference type="EMBL" id="KAK9915981.1"/>
    </source>
</evidence>
<dbReference type="InterPro" id="IPR030397">
    <property type="entry name" value="SEPARIN_core_dom"/>
</dbReference>
<evidence type="ECO:0000259" key="6">
    <source>
        <dbReference type="PROSITE" id="PS51700"/>
    </source>
</evidence>
<feature type="region of interest" description="Disordered" evidence="5">
    <location>
        <begin position="975"/>
        <end position="1001"/>
    </location>
</feature>
<feature type="region of interest" description="Disordered" evidence="5">
    <location>
        <begin position="607"/>
        <end position="627"/>
    </location>
</feature>
<accession>A0ABR2YWF8</accession>
<name>A0ABR2YWF8_9CHLO</name>
<comment type="catalytic activity">
    <reaction evidence="1">
        <text>All bonds known to be hydrolyzed by this endopeptidase have arginine in P1 and an acidic residue in P4. P6 is often occupied by an acidic residue or by a hydroxy-amino-acid residue, the phosphorylation of which enhances cleavage.</text>
        <dbReference type="EC" id="3.4.22.49"/>
    </reaction>
</comment>
<sequence>MIAARPPLPGRLLSPSEQSKHQGVLFRYLYKGALLILEGQPELGISQKWGEAAEELCKTAVAACIASPTLAKASQVVSKLASFLEDDFGLTQWSLKQLADGAQCHDVARQILAVVDSAARLEEGTLKELLQLYVGSLEFSGDLPGTGLSSLKRGVLALESLQTCPAEGSVHLMHGALRAINFLRKTVSQDAVFQSITRSADGDLANAVVSGLEAAAPIFMAAAETCEAATGQHSPDDVLARHAYSAACALVCAAQLRSKCTALAGSRGALSAEPEGATSDDLLQMMMELRYLAALQGSAREQQQLDTAILTAARSQQDSLSDAAFSALGNSPSGCAAGFILAPQVHPSLLQACFGDMVGGVHDATEALRLTNAIAMQTGDNPSTGKADIQPFPGQWQALWQYLGCLLQCGDLYEAMGAFEDALHAFKEGLRLSVGVEAGVTVAAFAVRLAHVHAKQHHWTEADSHLARASSALEALSASGPSQAAALLRADLERVRGDVMRLQGAPEQALEHYQAAAAACHAAMRDITAAESNLNAACEACASNGPVPSEAFPLQTAAAAYQRAVLLERGRAAPAAQDTCVWGSQAAEGVAGDAGQAAAEPHAAIAESKLRSGQRRRPTGTPPDAAHQAAMGRVRAALRSDAFDDAQLQRLLADILAGQSPADLLQCLEEDARRHMENCLRHMPAGTPVCSIGVHPTCPGRWVLSRCEAGALPVIVELPATQQAEGVSAADELEAILEDSAASMRGEGGRDTKAQKAAWWRARLALDERLKRLLLHLQACLGPWMCLMLGSPQPAALAAAAQAAAASMAAGLQSSLPDGSWPPVLRQVFTAIFQAQDALDEEQLLAAARQLCCLLGCPEPDATSSQIAKEIRRQYPAELLHASSPREDGISSALSSLSLNSALADISNTPAASSARGLRLSRSRNTDGREPSSSAAAKTPATVRKARISGDENAAVSTPAQLTTVRRGSRFAAMQTPAVTAGRTQLPPRVPASRLPLTAAQPLRLRPKENLQQEALDEAGKRDKARVSFAVDQQPAPGLETPSLQQRTVSRKKRVATGTASKAARKEASSATDSGNAAEVALDAGTGQEGGCKGAAPFVIHRAPDLADLEGEVGDLGARMRALALSGGGLTGPADESAGGRQGTERSPVLLILDGELQSLPWESLPSLQRHRMYRSPSLACACAIAARSASGCSPSTNSSDVTEQASSQAPSAEQEARCGQQQCVDAHDAIYLLNPSGDLASTQSTFQHFFQQQRGWQGTVGAPGLPGAELALALTQRQLFVFCGHGGGQQHLPPRVLRRLPRCAASLLMGCSSGRLSCAGTYDPSGPVLAYLLAGCPTAVANLWDVTDRDIDRFAMALLGKWLPADVEAADEDGGAHSMCISRSVAQSRDVCRLPHLIGAAPVCYGIPTAVKTA</sequence>
<dbReference type="Gene3D" id="1.25.40.10">
    <property type="entry name" value="Tetratricopeptide repeat domain"/>
    <property type="match status" value="1"/>
</dbReference>
<dbReference type="InterPro" id="IPR011990">
    <property type="entry name" value="TPR-like_helical_dom_sf"/>
</dbReference>
<dbReference type="EMBL" id="JALJOT010000004">
    <property type="protein sequence ID" value="KAK9915981.1"/>
    <property type="molecule type" value="Genomic_DNA"/>
</dbReference>
<proteinExistence type="predicted"/>
<feature type="compositionally biased region" description="Low complexity" evidence="5">
    <location>
        <begin position="1204"/>
        <end position="1214"/>
    </location>
</feature>
<feature type="domain" description="Peptidase C50" evidence="6">
    <location>
        <begin position="1227"/>
        <end position="1323"/>
    </location>
</feature>
<dbReference type="InterPro" id="IPR005314">
    <property type="entry name" value="Peptidase_C50"/>
</dbReference>
<dbReference type="Proteomes" id="UP001491310">
    <property type="component" value="Unassembled WGS sequence"/>
</dbReference>
<reference evidence="7 8" key="1">
    <citation type="journal article" date="2024" name="Nat. Commun.">
        <title>Phylogenomics reveals the evolutionary origins of lichenization in chlorophyte algae.</title>
        <authorList>
            <person name="Puginier C."/>
            <person name="Libourel C."/>
            <person name="Otte J."/>
            <person name="Skaloud P."/>
            <person name="Haon M."/>
            <person name="Grisel S."/>
            <person name="Petersen M."/>
            <person name="Berrin J.G."/>
            <person name="Delaux P.M."/>
            <person name="Dal Grande F."/>
            <person name="Keller J."/>
        </authorList>
    </citation>
    <scope>NUCLEOTIDE SEQUENCE [LARGE SCALE GENOMIC DNA]</scope>
    <source>
        <strain evidence="7 8">SAG 216-7</strain>
    </source>
</reference>
<keyword evidence="3" id="KW-0378">Hydrolase</keyword>
<feature type="region of interest" description="Disordered" evidence="5">
    <location>
        <begin position="1192"/>
        <end position="1217"/>
    </location>
</feature>
<evidence type="ECO:0000256" key="1">
    <source>
        <dbReference type="ARBA" id="ARBA00000451"/>
    </source>
</evidence>
<dbReference type="SUPFAM" id="SSF81901">
    <property type="entry name" value="HCP-like"/>
    <property type="match status" value="1"/>
</dbReference>
<comment type="caution">
    <text evidence="7">The sequence shown here is derived from an EMBL/GenBank/DDBJ whole genome shotgun (WGS) entry which is preliminary data.</text>
</comment>
<dbReference type="PANTHER" id="PTHR12792">
    <property type="entry name" value="EXTRA SPINDLE POLES 1-RELATED"/>
    <property type="match status" value="1"/>
</dbReference>
<evidence type="ECO:0000256" key="5">
    <source>
        <dbReference type="SAM" id="MobiDB-lite"/>
    </source>
</evidence>
<dbReference type="PANTHER" id="PTHR12792:SF0">
    <property type="entry name" value="SEPARIN"/>
    <property type="match status" value="1"/>
</dbReference>
<dbReference type="EC" id="3.4.22.49" evidence="2"/>
<gene>
    <name evidence="7" type="ORF">WJX75_006953</name>
</gene>
<evidence type="ECO:0000313" key="8">
    <source>
        <dbReference type="Proteomes" id="UP001491310"/>
    </source>
</evidence>
<evidence type="ECO:0000256" key="4">
    <source>
        <dbReference type="ARBA" id="ARBA00022829"/>
    </source>
</evidence>
<dbReference type="PROSITE" id="PS51700">
    <property type="entry name" value="SEPARIN"/>
    <property type="match status" value="1"/>
</dbReference>
<evidence type="ECO:0000256" key="3">
    <source>
        <dbReference type="ARBA" id="ARBA00022801"/>
    </source>
</evidence>
<evidence type="ECO:0000256" key="2">
    <source>
        <dbReference type="ARBA" id="ARBA00012489"/>
    </source>
</evidence>
<feature type="region of interest" description="Disordered" evidence="5">
    <location>
        <begin position="1031"/>
        <end position="1076"/>
    </location>
</feature>
<dbReference type="Pfam" id="PF03568">
    <property type="entry name" value="Separin_C"/>
    <property type="match status" value="2"/>
</dbReference>